<evidence type="ECO:0000313" key="1">
    <source>
        <dbReference type="EMBL" id="KKM95401.1"/>
    </source>
</evidence>
<proteinExistence type="predicted"/>
<organism evidence="1">
    <name type="scientific">marine sediment metagenome</name>
    <dbReference type="NCBI Taxonomy" id="412755"/>
    <lineage>
        <taxon>unclassified sequences</taxon>
        <taxon>metagenomes</taxon>
        <taxon>ecological metagenomes</taxon>
    </lineage>
</organism>
<dbReference type="EMBL" id="LAZR01006012">
    <property type="protein sequence ID" value="KKM95401.1"/>
    <property type="molecule type" value="Genomic_DNA"/>
</dbReference>
<gene>
    <name evidence="1" type="ORF">LCGC14_1188600</name>
</gene>
<comment type="caution">
    <text evidence="1">The sequence shown here is derived from an EMBL/GenBank/DDBJ whole genome shotgun (WGS) entry which is preliminary data.</text>
</comment>
<accession>A0A0F9M7T6</accession>
<name>A0A0F9M7T6_9ZZZZ</name>
<protein>
    <submittedName>
        <fullName evidence="1">Uncharacterized protein</fullName>
    </submittedName>
</protein>
<reference evidence="1" key="1">
    <citation type="journal article" date="2015" name="Nature">
        <title>Complex archaea that bridge the gap between prokaryotes and eukaryotes.</title>
        <authorList>
            <person name="Spang A."/>
            <person name="Saw J.H."/>
            <person name="Jorgensen S.L."/>
            <person name="Zaremba-Niedzwiedzka K."/>
            <person name="Martijn J."/>
            <person name="Lind A.E."/>
            <person name="van Eijk R."/>
            <person name="Schleper C."/>
            <person name="Guy L."/>
            <person name="Ettema T.J."/>
        </authorList>
    </citation>
    <scope>NUCLEOTIDE SEQUENCE</scope>
</reference>
<dbReference type="AlphaFoldDB" id="A0A0F9M7T6"/>
<sequence length="55" mass="6463">MKRLFEIEWDDDSGPMWMNVDNLRTCIRTKEHIGRDVSLGIVDVTPKDEKNEETV</sequence>